<keyword evidence="1 3" id="KW-0489">Methyltransferase</keyword>
<name>A0A840C1J0_9HYPH</name>
<dbReference type="AlphaFoldDB" id="A0A840C1J0"/>
<dbReference type="PROSITE" id="PS50970">
    <property type="entry name" value="HCY"/>
    <property type="match status" value="1"/>
</dbReference>
<dbReference type="GO" id="GO:0046872">
    <property type="term" value="F:metal ion binding"/>
    <property type="evidence" value="ECO:0007669"/>
    <property type="project" value="UniProtKB-KW"/>
</dbReference>
<feature type="binding site" evidence="3">
    <location>
        <position position="300"/>
    </location>
    <ligand>
        <name>Zn(2+)</name>
        <dbReference type="ChEBI" id="CHEBI:29105"/>
    </ligand>
</feature>
<accession>A0A840C1J0</accession>
<reference evidence="5 6" key="1">
    <citation type="submission" date="2020-08" db="EMBL/GenBank/DDBJ databases">
        <title>Genomic Encyclopedia of Type Strains, Phase IV (KMG-IV): sequencing the most valuable type-strain genomes for metagenomic binning, comparative biology and taxonomic classification.</title>
        <authorList>
            <person name="Goeker M."/>
        </authorList>
    </citation>
    <scope>NUCLEOTIDE SEQUENCE [LARGE SCALE GENOMIC DNA]</scope>
    <source>
        <strain evidence="5 6">DSM 103737</strain>
    </source>
</reference>
<dbReference type="SUPFAM" id="SSF82282">
    <property type="entry name" value="Homocysteine S-methyltransferase"/>
    <property type="match status" value="1"/>
</dbReference>
<dbReference type="PANTHER" id="PTHR11103:SF18">
    <property type="entry name" value="SLR1189 PROTEIN"/>
    <property type="match status" value="1"/>
</dbReference>
<keyword evidence="6" id="KW-1185">Reference proteome</keyword>
<dbReference type="EMBL" id="JACIEN010000006">
    <property type="protein sequence ID" value="MBB4019070.1"/>
    <property type="molecule type" value="Genomic_DNA"/>
</dbReference>
<keyword evidence="3" id="KW-0862">Zinc</keyword>
<dbReference type="GO" id="GO:0008168">
    <property type="term" value="F:methyltransferase activity"/>
    <property type="evidence" value="ECO:0007669"/>
    <property type="project" value="UniProtKB-UniRule"/>
</dbReference>
<evidence type="ECO:0000313" key="6">
    <source>
        <dbReference type="Proteomes" id="UP000577362"/>
    </source>
</evidence>
<comment type="caution">
    <text evidence="5">The sequence shown here is derived from an EMBL/GenBank/DDBJ whole genome shotgun (WGS) entry which is preliminary data.</text>
</comment>
<dbReference type="InterPro" id="IPR036589">
    <property type="entry name" value="HCY_dom_sf"/>
</dbReference>
<evidence type="ECO:0000313" key="5">
    <source>
        <dbReference type="EMBL" id="MBB4019070.1"/>
    </source>
</evidence>
<organism evidence="5 6">
    <name type="scientific">Chelatococcus caeni</name>
    <dbReference type="NCBI Taxonomy" id="1348468"/>
    <lineage>
        <taxon>Bacteria</taxon>
        <taxon>Pseudomonadati</taxon>
        <taxon>Pseudomonadota</taxon>
        <taxon>Alphaproteobacteria</taxon>
        <taxon>Hyphomicrobiales</taxon>
        <taxon>Chelatococcaceae</taxon>
        <taxon>Chelatococcus</taxon>
    </lineage>
</organism>
<sequence>MALYRQRLPQLDGQPFLADGGLETTLVFHDNLDLPCFAAFPLVLDEEGRERLSRYFVPYLELARARGVGFVLDTATWRASPEWGARLGYTMADLARVQRASVTLAEELRRRFEAAGTPIVINGAIGPRGDGYVADTSMSPAEAESYHGHQVDALAATEADMVSAITMTYAREAAGIARAARANAMPVAISFTVETDGRLPSGESLAEAIAMVDDETGGYPAYYMINCAHPTHFAGMLDEAAADAPWRRRIGGIRANASAMSHAELDAATELDPGDPADLGRRYRTLRQGLMQHVCVLGGCCGTDIRHLRAICEECLD</sequence>
<evidence type="ECO:0000259" key="4">
    <source>
        <dbReference type="PROSITE" id="PS50970"/>
    </source>
</evidence>
<dbReference type="GO" id="GO:0032259">
    <property type="term" value="P:methylation"/>
    <property type="evidence" value="ECO:0007669"/>
    <property type="project" value="UniProtKB-KW"/>
</dbReference>
<gene>
    <name evidence="5" type="ORF">GGR16_004117</name>
</gene>
<feature type="domain" description="Hcy-binding" evidence="4">
    <location>
        <begin position="4"/>
        <end position="315"/>
    </location>
</feature>
<keyword evidence="3" id="KW-0479">Metal-binding</keyword>
<protein>
    <submittedName>
        <fullName evidence="5">S-methylmethionine-dependent homocysteine/selenocysteine methylase</fullName>
    </submittedName>
</protein>
<dbReference type="InterPro" id="IPR003726">
    <property type="entry name" value="HCY_dom"/>
</dbReference>
<keyword evidence="2 3" id="KW-0808">Transferase</keyword>
<feature type="binding site" evidence="3">
    <location>
        <position position="227"/>
    </location>
    <ligand>
        <name>Zn(2+)</name>
        <dbReference type="ChEBI" id="CHEBI:29105"/>
    </ligand>
</feature>
<evidence type="ECO:0000256" key="1">
    <source>
        <dbReference type="ARBA" id="ARBA00022603"/>
    </source>
</evidence>
<dbReference type="Gene3D" id="3.20.20.330">
    <property type="entry name" value="Homocysteine-binding-like domain"/>
    <property type="match status" value="1"/>
</dbReference>
<dbReference type="PANTHER" id="PTHR11103">
    <property type="entry name" value="SLR1189 PROTEIN"/>
    <property type="match status" value="1"/>
</dbReference>
<dbReference type="RefSeq" id="WP_183317810.1">
    <property type="nucleotide sequence ID" value="NZ_JACIEN010000006.1"/>
</dbReference>
<comment type="cofactor">
    <cofactor evidence="3">
        <name>Zn(2+)</name>
        <dbReference type="ChEBI" id="CHEBI:29105"/>
    </cofactor>
</comment>
<feature type="binding site" evidence="3">
    <location>
        <position position="301"/>
    </location>
    <ligand>
        <name>Zn(2+)</name>
        <dbReference type="ChEBI" id="CHEBI:29105"/>
    </ligand>
</feature>
<dbReference type="Pfam" id="PF02574">
    <property type="entry name" value="S-methyl_trans"/>
    <property type="match status" value="1"/>
</dbReference>
<proteinExistence type="predicted"/>
<evidence type="ECO:0000256" key="3">
    <source>
        <dbReference type="PROSITE-ProRule" id="PRU00333"/>
    </source>
</evidence>
<evidence type="ECO:0000256" key="2">
    <source>
        <dbReference type="ARBA" id="ARBA00022679"/>
    </source>
</evidence>
<dbReference type="Proteomes" id="UP000577362">
    <property type="component" value="Unassembled WGS sequence"/>
</dbReference>